<evidence type="ECO:0000259" key="1">
    <source>
        <dbReference type="PROSITE" id="PS50104"/>
    </source>
</evidence>
<reference evidence="3" key="1">
    <citation type="journal article" date="2019" name="Int. J. Syst. Evol. Microbiol.">
        <title>The Global Catalogue of Microorganisms (GCM) 10K type strain sequencing project: providing services to taxonomists for standard genome sequencing and annotation.</title>
        <authorList>
            <consortium name="The Broad Institute Genomics Platform"/>
            <consortium name="The Broad Institute Genome Sequencing Center for Infectious Disease"/>
            <person name="Wu L."/>
            <person name="Ma J."/>
        </authorList>
    </citation>
    <scope>NUCLEOTIDE SEQUENCE [LARGE SCALE GENOMIC DNA]</scope>
    <source>
        <strain evidence="3">KCTC 23298</strain>
    </source>
</reference>
<organism evidence="2 3">
    <name type="scientific">Gemmobacter nanjingensis</name>
    <dbReference type="NCBI Taxonomy" id="488454"/>
    <lineage>
        <taxon>Bacteria</taxon>
        <taxon>Pseudomonadati</taxon>
        <taxon>Pseudomonadota</taxon>
        <taxon>Alphaproteobacteria</taxon>
        <taxon>Rhodobacterales</taxon>
        <taxon>Paracoccaceae</taxon>
        <taxon>Gemmobacter</taxon>
    </lineage>
</organism>
<dbReference type="SUPFAM" id="SSF52200">
    <property type="entry name" value="Toll/Interleukin receptor TIR domain"/>
    <property type="match status" value="1"/>
</dbReference>
<dbReference type="RefSeq" id="WP_189381958.1">
    <property type="nucleotide sequence ID" value="NZ_BMYI01000016.1"/>
</dbReference>
<sequence length="385" mass="42597">MALYEVLIIGSPEANQIAAITKQLEDVAKVMSLDVPEDLSILTTVDLQKRSPKAATVALYFGGDPTVDVDAVNQLEAAKVPIVPVVEKGKSVTAAVPHEIAHTNACLIDVGDDTLEALASVSLEVLGLLHRQRRIFISYRRTDSREAALQLFDELSSRGFDVFLDTHDIRPAEAFQEMLWHRLSDCDVTVMLDTKDYFGSKWTAQELGRSQALGIQILRIVWPEHSGSRHLSLSDTVRLATDDLDASNRLRPELLALIAKKAEALRSRSIATRHLDLVGRLKSEVVRIGGQFEGIGAYRSVSLTLPGGRRLEAYPMVGVPTAEMLNDIQDKAGKAGHGRFPCLVYNHIGIRPAWIEHLRWLDAQISSVRTLKVSDAGWELVEWDE</sequence>
<protein>
    <recommendedName>
        <fullName evidence="1">TIR domain-containing protein</fullName>
    </recommendedName>
</protein>
<dbReference type="Pfam" id="PF13676">
    <property type="entry name" value="TIR_2"/>
    <property type="match status" value="1"/>
</dbReference>
<keyword evidence="3" id="KW-1185">Reference proteome</keyword>
<dbReference type="InterPro" id="IPR000157">
    <property type="entry name" value="TIR_dom"/>
</dbReference>
<name>A0ABQ3FQR9_9RHOB</name>
<evidence type="ECO:0000313" key="2">
    <source>
        <dbReference type="EMBL" id="GHC34206.1"/>
    </source>
</evidence>
<dbReference type="EMBL" id="BMYI01000016">
    <property type="protein sequence ID" value="GHC34206.1"/>
    <property type="molecule type" value="Genomic_DNA"/>
</dbReference>
<dbReference type="Gene3D" id="3.40.50.10140">
    <property type="entry name" value="Toll/interleukin-1 receptor homology (TIR) domain"/>
    <property type="match status" value="1"/>
</dbReference>
<dbReference type="Proteomes" id="UP000658305">
    <property type="component" value="Unassembled WGS sequence"/>
</dbReference>
<dbReference type="InterPro" id="IPR035897">
    <property type="entry name" value="Toll_tir_struct_dom_sf"/>
</dbReference>
<gene>
    <name evidence="2" type="ORF">GCM10007291_39220</name>
</gene>
<dbReference type="PROSITE" id="PS50104">
    <property type="entry name" value="TIR"/>
    <property type="match status" value="1"/>
</dbReference>
<evidence type="ECO:0000313" key="3">
    <source>
        <dbReference type="Proteomes" id="UP000658305"/>
    </source>
</evidence>
<accession>A0ABQ3FQR9</accession>
<proteinExistence type="predicted"/>
<feature type="domain" description="TIR" evidence="1">
    <location>
        <begin position="131"/>
        <end position="269"/>
    </location>
</feature>
<comment type="caution">
    <text evidence="2">The sequence shown here is derived from an EMBL/GenBank/DDBJ whole genome shotgun (WGS) entry which is preliminary data.</text>
</comment>